<proteinExistence type="inferred from homology"/>
<dbReference type="InterPro" id="IPR019079">
    <property type="entry name" value="Capsule_synth_CapA"/>
</dbReference>
<dbReference type="Pfam" id="PF09587">
    <property type="entry name" value="PGA_cap"/>
    <property type="match status" value="1"/>
</dbReference>
<organism evidence="4 5">
    <name type="scientific">Paenibacillus tianmuensis</name>
    <dbReference type="NCBI Taxonomy" id="624147"/>
    <lineage>
        <taxon>Bacteria</taxon>
        <taxon>Bacillati</taxon>
        <taxon>Bacillota</taxon>
        <taxon>Bacilli</taxon>
        <taxon>Bacillales</taxon>
        <taxon>Paenibacillaceae</taxon>
        <taxon>Paenibacillus</taxon>
    </lineage>
</organism>
<evidence type="ECO:0000256" key="2">
    <source>
        <dbReference type="SAM" id="MobiDB-lite"/>
    </source>
</evidence>
<protein>
    <submittedName>
        <fullName evidence="4">Poly-gamma-glutamate synthesis protein (Capsule biosynthesis protein)</fullName>
    </submittedName>
</protein>
<dbReference type="RefSeq" id="WP_245719661.1">
    <property type="nucleotide sequence ID" value="NZ_FMTT01000018.1"/>
</dbReference>
<accession>A0A1G4RRC3</accession>
<dbReference type="EMBL" id="FMTT01000018">
    <property type="protein sequence ID" value="SCW59424.1"/>
    <property type="molecule type" value="Genomic_DNA"/>
</dbReference>
<evidence type="ECO:0000313" key="5">
    <source>
        <dbReference type="Proteomes" id="UP000198601"/>
    </source>
</evidence>
<dbReference type="PANTHER" id="PTHR33393:SF13">
    <property type="entry name" value="PGA BIOSYNTHESIS PROTEIN CAPA"/>
    <property type="match status" value="1"/>
</dbReference>
<keyword evidence="5" id="KW-1185">Reference proteome</keyword>
<reference evidence="5" key="1">
    <citation type="submission" date="2016-10" db="EMBL/GenBank/DDBJ databases">
        <authorList>
            <person name="Varghese N."/>
            <person name="Submissions S."/>
        </authorList>
    </citation>
    <scope>NUCLEOTIDE SEQUENCE [LARGE SCALE GENOMIC DNA]</scope>
    <source>
        <strain evidence="5">CGMCC 1.8946</strain>
    </source>
</reference>
<gene>
    <name evidence="4" type="ORF">SAMN04487970_101879</name>
</gene>
<dbReference type="CDD" id="cd07381">
    <property type="entry name" value="MPP_CapA"/>
    <property type="match status" value="1"/>
</dbReference>
<feature type="region of interest" description="Disordered" evidence="2">
    <location>
        <begin position="21"/>
        <end position="69"/>
    </location>
</feature>
<evidence type="ECO:0000259" key="3">
    <source>
        <dbReference type="SMART" id="SM00854"/>
    </source>
</evidence>
<dbReference type="PANTHER" id="PTHR33393">
    <property type="entry name" value="POLYGLUTAMINE SYNTHESIS ACCESSORY PROTEIN RV0574C-RELATED"/>
    <property type="match status" value="1"/>
</dbReference>
<feature type="compositionally biased region" description="Basic and acidic residues" evidence="2">
    <location>
        <begin position="487"/>
        <end position="533"/>
    </location>
</feature>
<feature type="domain" description="Capsule synthesis protein CapA" evidence="3">
    <location>
        <begin position="72"/>
        <end position="311"/>
    </location>
</feature>
<dbReference type="Gene3D" id="3.60.21.10">
    <property type="match status" value="1"/>
</dbReference>
<feature type="compositionally biased region" description="Basic and acidic residues" evidence="2">
    <location>
        <begin position="419"/>
        <end position="456"/>
    </location>
</feature>
<dbReference type="STRING" id="624147.SAMN04487970_101879"/>
<comment type="similarity">
    <text evidence="1">Belongs to the CapA family.</text>
</comment>
<dbReference type="InterPro" id="IPR052169">
    <property type="entry name" value="CW_Biosynth-Accessory"/>
</dbReference>
<evidence type="ECO:0000256" key="1">
    <source>
        <dbReference type="ARBA" id="ARBA00005662"/>
    </source>
</evidence>
<dbReference type="InterPro" id="IPR029052">
    <property type="entry name" value="Metallo-depent_PP-like"/>
</dbReference>
<dbReference type="SMART" id="SM00854">
    <property type="entry name" value="PGA_cap"/>
    <property type="match status" value="1"/>
</dbReference>
<dbReference type="SUPFAM" id="SSF56300">
    <property type="entry name" value="Metallo-dependent phosphatases"/>
    <property type="match status" value="1"/>
</dbReference>
<dbReference type="Proteomes" id="UP000198601">
    <property type="component" value="Unassembled WGS sequence"/>
</dbReference>
<name>A0A1G4RRC3_9BACL</name>
<sequence length="533" mass="57736">MLSLITVGAFAYLIQKLDPPREGDKGGGLALPPKIEAMSKPPATTIPVTPEKPPATESGAATAPPEQSPGVKLTFVGDVMFGSKVDDLLQKNGYDYPYKHVKPYLEKADITVANLETPITTRGAAQEKEYVYRSSPQSLPELKRVGVDLVNLANNHSMDYGVEGLLDTLDYLDAQDIKHVGAGRNSDEAYRYVIMEQKGMKIAFLGFSRVIPDTSWYAGKSNPGMAETYSTKLAFESIGKARAEADLVVVIAHWGEERKAYPVKSQTDLARQYIDHGADLIVASHPHVVQGFEQYKGKWIAYSMGNFIFTTNDNPNTWESMILEASCTKERSCDLSMVPILTKWAQPIPMVDEARDKLLEKLTNLSVNAQIDKEGRITLGPTRTVPIEAEEMPPVKKETGIVDGTSKTAVKPPANGTKKPSDSDKAADPKKAEQSKKSEAGKTTETSKKPDADKTQAGKTGESGKTQGTGKNTEGKKTTGDGAKSSEGGKKSPESTKKSAEDPKKSTDSKKTNESSKSSGEARKTEKDRKTSG</sequence>
<feature type="region of interest" description="Disordered" evidence="2">
    <location>
        <begin position="383"/>
        <end position="533"/>
    </location>
</feature>
<evidence type="ECO:0000313" key="4">
    <source>
        <dbReference type="EMBL" id="SCW59424.1"/>
    </source>
</evidence>
<dbReference type="AlphaFoldDB" id="A0A1G4RRC3"/>